<dbReference type="RefSeq" id="WP_118039604.1">
    <property type="nucleotide sequence ID" value="NZ_JACOQE010000003.1"/>
</dbReference>
<evidence type="ECO:0000256" key="1">
    <source>
        <dbReference type="SAM" id="MobiDB-lite"/>
    </source>
</evidence>
<dbReference type="Proteomes" id="UP000633936">
    <property type="component" value="Unassembled WGS sequence"/>
</dbReference>
<dbReference type="EMBL" id="JACOQE010000003">
    <property type="protein sequence ID" value="MBC5740138.1"/>
    <property type="molecule type" value="Genomic_DNA"/>
</dbReference>
<protein>
    <submittedName>
        <fullName evidence="2">Uncharacterized protein</fullName>
    </submittedName>
</protein>
<evidence type="ECO:0000313" key="2">
    <source>
        <dbReference type="EMBL" id="MBC5740138.1"/>
    </source>
</evidence>
<accession>A0ABR7I0V8</accession>
<reference evidence="2 3" key="1">
    <citation type="submission" date="2020-08" db="EMBL/GenBank/DDBJ databases">
        <title>Genome public.</title>
        <authorList>
            <person name="Liu C."/>
            <person name="Sun Q."/>
        </authorList>
    </citation>
    <scope>NUCLEOTIDE SEQUENCE [LARGE SCALE GENOMIC DNA]</scope>
    <source>
        <strain evidence="2 3">27-44</strain>
    </source>
</reference>
<gene>
    <name evidence="2" type="ORF">H8Z79_06625</name>
</gene>
<organism evidence="2 3">
    <name type="scientific">Blautia intestinalis</name>
    <dbReference type="NCBI Taxonomy" id="2763028"/>
    <lineage>
        <taxon>Bacteria</taxon>
        <taxon>Bacillati</taxon>
        <taxon>Bacillota</taxon>
        <taxon>Clostridia</taxon>
        <taxon>Lachnospirales</taxon>
        <taxon>Lachnospiraceae</taxon>
        <taxon>Blautia</taxon>
    </lineage>
</organism>
<feature type="region of interest" description="Disordered" evidence="1">
    <location>
        <begin position="353"/>
        <end position="388"/>
    </location>
</feature>
<sequence>MKNRAEKAGGHVKKKRKMLVGILAALLCMATGAYGYFSDSLEIKNHITMGDIRINMTEFARKGNGEVKYRDPAYIFPGERISKIPRIKNRALPCWIRAHISYGSDKDDMEMLSDRNIEGISSGWIKRGDYYYYTKVLKKQESVDLFQSVSVPAVWTEEHGGQKLSVTVQADAIQAANFKPDFTAMSPWGNQEIQDCVHETNGTMTCKKGERKLSVEFQGKAHKLIAVPDDFFANLETAMPGDVLTDTVKVSNTTKNDAEIFFRISTEGRSKEKTDMLKNIRFQIAMGKKVLYRGTLDAAKLQKNHSLGVFKSKASGELKFLLEIPKEWDNAWALKKTDVSWIFAVQDETSGVNQTEEQKQNGAQSLSGDSAQASVKDTGSRQKSSVKTGDSMPVELMLLLLLAAGISIPVIKKWKGAKKP</sequence>
<proteinExistence type="predicted"/>
<evidence type="ECO:0000313" key="3">
    <source>
        <dbReference type="Proteomes" id="UP000633936"/>
    </source>
</evidence>
<name>A0ABR7I0V8_9FIRM</name>
<keyword evidence="3" id="KW-1185">Reference proteome</keyword>
<comment type="caution">
    <text evidence="2">The sequence shown here is derived from an EMBL/GenBank/DDBJ whole genome shotgun (WGS) entry which is preliminary data.</text>
</comment>